<reference evidence="6" key="1">
    <citation type="journal article" date="2017" name="J. Eukaryot. Microbiol.">
        <title>Role of Modular Polyketide Synthases in the Production of Polyether Ladder Compounds in Ciguatoxin-producing Gambierdiscus polynesiensis and G.excentricus (Dinophyceae).</title>
        <authorList>
            <person name="Kohli G.S."/>
            <person name="Campbell K."/>
            <person name="John U."/>
            <person name="Smith K.F."/>
            <person name="Fraga S."/>
            <person name="Rhodes L.L."/>
            <person name="Murray S.A."/>
        </authorList>
    </citation>
    <scope>NUCLEOTIDE SEQUENCE</scope>
    <source>
        <strain evidence="6">Contig_3754</strain>
    </source>
</reference>
<evidence type="ECO:0000256" key="1">
    <source>
        <dbReference type="ARBA" id="ARBA00022450"/>
    </source>
</evidence>
<evidence type="ECO:0000256" key="2">
    <source>
        <dbReference type="ARBA" id="ARBA00022553"/>
    </source>
</evidence>
<proteinExistence type="inferred from homology"/>
<protein>
    <submittedName>
        <fullName evidence="6">Type I polyketide synthase</fullName>
    </submittedName>
</protein>
<dbReference type="InterPro" id="IPR014030">
    <property type="entry name" value="Ketoacyl_synth_N"/>
</dbReference>
<dbReference type="PROSITE" id="PS00606">
    <property type="entry name" value="KS3_1"/>
    <property type="match status" value="1"/>
</dbReference>
<dbReference type="PROSITE" id="PS52004">
    <property type="entry name" value="KS3_2"/>
    <property type="match status" value="1"/>
</dbReference>
<keyword evidence="2" id="KW-0597">Phosphoprotein</keyword>
<name>A0A1S6K7W4_9DINO</name>
<accession>A0A1S6K7W4</accession>
<evidence type="ECO:0000256" key="4">
    <source>
        <dbReference type="RuleBase" id="RU003694"/>
    </source>
</evidence>
<dbReference type="InterPro" id="IPR018201">
    <property type="entry name" value="Ketoacyl_synth_AS"/>
</dbReference>
<organism evidence="6">
    <name type="scientific">Gambierdiscus excentricus</name>
    <dbReference type="NCBI Taxonomy" id="986170"/>
    <lineage>
        <taxon>Eukaryota</taxon>
        <taxon>Sar</taxon>
        <taxon>Alveolata</taxon>
        <taxon>Dinophyceae</taxon>
        <taxon>Gonyaulacales</taxon>
        <taxon>Pyrocystaceae</taxon>
        <taxon>Gambierdiscus</taxon>
    </lineage>
</organism>
<dbReference type="GO" id="GO:0004315">
    <property type="term" value="F:3-oxoacyl-[acyl-carrier-protein] synthase activity"/>
    <property type="evidence" value="ECO:0007669"/>
    <property type="project" value="InterPro"/>
</dbReference>
<dbReference type="PANTHER" id="PTHR43775:SF37">
    <property type="entry name" value="SI:DKEY-61P9.11"/>
    <property type="match status" value="1"/>
</dbReference>
<dbReference type="SMART" id="SM00825">
    <property type="entry name" value="PKS_KS"/>
    <property type="match status" value="1"/>
</dbReference>
<dbReference type="InterPro" id="IPR050091">
    <property type="entry name" value="PKS_NRPS_Biosynth_Enz"/>
</dbReference>
<dbReference type="CDD" id="cd00833">
    <property type="entry name" value="PKS"/>
    <property type="match status" value="1"/>
</dbReference>
<evidence type="ECO:0000259" key="5">
    <source>
        <dbReference type="PROSITE" id="PS52004"/>
    </source>
</evidence>
<dbReference type="PANTHER" id="PTHR43775">
    <property type="entry name" value="FATTY ACID SYNTHASE"/>
    <property type="match status" value="1"/>
</dbReference>
<dbReference type="GO" id="GO:0006633">
    <property type="term" value="P:fatty acid biosynthetic process"/>
    <property type="evidence" value="ECO:0007669"/>
    <property type="project" value="InterPro"/>
</dbReference>
<dbReference type="NCBIfam" id="TIGR04556">
    <property type="entry name" value="PKS_assoc"/>
    <property type="match status" value="1"/>
</dbReference>
<dbReference type="InterPro" id="IPR014031">
    <property type="entry name" value="Ketoacyl_synth_C"/>
</dbReference>
<dbReference type="InterPro" id="IPR030834">
    <property type="entry name" value="PKS_assoc_dom"/>
</dbReference>
<feature type="domain" description="Ketosynthase family 3 (KS3)" evidence="5">
    <location>
        <begin position="366"/>
        <end position="805"/>
    </location>
</feature>
<dbReference type="InterPro" id="IPR020841">
    <property type="entry name" value="PKS_Beta-ketoAc_synthase_dom"/>
</dbReference>
<evidence type="ECO:0000313" key="6">
    <source>
        <dbReference type="EMBL" id="AQS99183.1"/>
    </source>
</evidence>
<dbReference type="SUPFAM" id="SSF53901">
    <property type="entry name" value="Thiolase-like"/>
    <property type="match status" value="1"/>
</dbReference>
<dbReference type="Gene3D" id="3.40.47.10">
    <property type="match status" value="1"/>
</dbReference>
<keyword evidence="1" id="KW-0596">Phosphopantetheine</keyword>
<dbReference type="EMBL" id="KX395765">
    <property type="protein sequence ID" value="AQS99183.1"/>
    <property type="molecule type" value="Transcribed_RNA"/>
</dbReference>
<evidence type="ECO:0000256" key="3">
    <source>
        <dbReference type="ARBA" id="ARBA00022679"/>
    </source>
</evidence>
<dbReference type="GO" id="GO:0004312">
    <property type="term" value="F:fatty acid synthase activity"/>
    <property type="evidence" value="ECO:0007669"/>
    <property type="project" value="TreeGrafter"/>
</dbReference>
<dbReference type="InterPro" id="IPR016039">
    <property type="entry name" value="Thiolase-like"/>
</dbReference>
<sequence>MHDGLSVAQAGKKGRDCKMAAELGGSLEGRVVSINGNGRPMPVAREEDPVEGWIQFPDMVLDNQQGWCLGFSEETREYTVQTFNGFMASVPEDCVRVWVPDAAPEHGGCDLVWPHEATEPHAVFGVVIADCLKRKGLCVVQMHVDENTLDEAVSQVQALDDYDRMREEAVIDYLGRDNFTKVKQMADDVPDEEPSSALGTCDRCISTAGFLLAPEAIDSIGCELMGRTSGFARVHCANKAEAAGLTPPYSDEEVAAGRVEGFFQWVQSRRICIVFVLQCDGGGEIILHPKPSHGQDDVRLPISRNKMFIFRHDVMSYTYNPQGPSSTALQAWLLSGLPSVELRSISGQQKDYAENLRLTGPWQPEGDQALVKSLMVRMPGRSWGYYNYWNMFTAGTDCVLEWTNTRWETELYYEEDRDKAMMMGKSYMHHGGFLDETEFNCFDNSFFGLSPEETMCLYPGQRIVMEVGYESLYRAGYTRSQAAGEMIGVQVGDVGPDWHSADSWWPYLVEGDFVQKRVGVNAGITCTRLSHFLNLIGPTNSVATACSSSLVALNIAHHNMANQRDDKARIQSGKRVYERALVVGINTLMGPFSFMGQCTMGGTTYKGRSFTFDTGADGYQRGEGCSATFIQMNSEESKNADRLACVIGSAVNQDGRSASLTAPNGPSQAALCRDAMKMARLQPVEVTAAECHGTGTALGDPIEIGALQNVLSKRERSILKTSAKSNMAHLEASAGMAGFAKCIMMILGAATPPNLHLKILNPHLIVEGYPVYFTTEITPWGQNSGYCGVSSFGIGGTNARGEIIGRCQRGPQNTGQTLNDLRNDRVDFVTMCCPRCEGKMLFPCGTAVPQPLMQLPPQQLPIAPQEDVDHHLPGMAKLGKYRSTLIRDEFADYSLCSDCYQDLQRGEFRCGSELQGIRNPNKTLYIRGTWDGFSTLEEMTEVGGGEYCFTVALGETRCERFHILLEKSRSLMLYPVRNFGDQTKRILGPDQEGLEKYWMMDARDTDVAAGTVYRITFLWEGDRKRISWSPLGDDEESPHQHTVAGQRYGHRYEVLGSWTSFKPMNMLWRANEALYEATFTIGPYGAEEFQIMRDCDPQQIIYPATLTFSAASVYADRKTRSVGEVPLTPQRFSGRSTPWEVPVRGPDEWSRDNRFKVQGAEGESVSIQLRIIDAHVSISLASRSLGKRSWESVDGLARRMFYVTGSFNDWSLSPMSIDDEEPGTFVFKLQLQDFSGEFQLIADADPLQKMYPQLAGAASGEGFLEGPDAGPALNDHRCWLVQGQPYMVFDLRFRPKSQDRRQMVTWKLAQLQPLVDA</sequence>
<keyword evidence="3 4" id="KW-0808">Transferase</keyword>
<dbReference type="Pfam" id="PF00109">
    <property type="entry name" value="ketoacyl-synt"/>
    <property type="match status" value="1"/>
</dbReference>
<comment type="similarity">
    <text evidence="4">Belongs to the thiolase-like superfamily. Beta-ketoacyl-ACP synthases family.</text>
</comment>
<dbReference type="Pfam" id="PF02801">
    <property type="entry name" value="Ketoacyl-synt_C"/>
    <property type="match status" value="1"/>
</dbReference>